<reference evidence="1 2" key="1">
    <citation type="submission" date="2021-01" db="EMBL/GenBank/DDBJ databases">
        <title>Actinoplanes sp. nov. LDG1-01 isolated from lichen.</title>
        <authorList>
            <person name="Saeng-In P."/>
            <person name="Phongsopitanun W."/>
            <person name="Kanchanasin P."/>
            <person name="Yuki M."/>
            <person name="Kudo T."/>
            <person name="Ohkuma M."/>
            <person name="Tanasupawat S."/>
        </authorList>
    </citation>
    <scope>NUCLEOTIDE SEQUENCE [LARGE SCALE GENOMIC DNA]</scope>
    <source>
        <strain evidence="1 2">LDG1-01</strain>
    </source>
</reference>
<dbReference type="RefSeq" id="WP_202992773.1">
    <property type="nucleotide sequence ID" value="NZ_JAENHO010000005.1"/>
</dbReference>
<organism evidence="1 2">
    <name type="scientific">Paractinoplanes lichenicola</name>
    <dbReference type="NCBI Taxonomy" id="2802976"/>
    <lineage>
        <taxon>Bacteria</taxon>
        <taxon>Bacillati</taxon>
        <taxon>Actinomycetota</taxon>
        <taxon>Actinomycetes</taxon>
        <taxon>Micromonosporales</taxon>
        <taxon>Micromonosporaceae</taxon>
        <taxon>Paractinoplanes</taxon>
    </lineage>
</organism>
<proteinExistence type="predicted"/>
<evidence type="ECO:0008006" key="3">
    <source>
        <dbReference type="Google" id="ProtNLM"/>
    </source>
</evidence>
<keyword evidence="2" id="KW-1185">Reference proteome</keyword>
<comment type="caution">
    <text evidence="1">The sequence shown here is derived from an EMBL/GenBank/DDBJ whole genome shotgun (WGS) entry which is preliminary data.</text>
</comment>
<dbReference type="Proteomes" id="UP000598996">
    <property type="component" value="Unassembled WGS sequence"/>
</dbReference>
<sequence>MTGRPLPDMAGAQRRWEAWFDAFTRIRDAWPVRVEALCPDGDGGRLHITYTGSSESRIGFATLWCDVARDGIFLPRVGIPEGAEMLAFDATPEERAAVMPEIRLIPTDPYDG</sequence>
<dbReference type="EMBL" id="JAENHO010000005">
    <property type="protein sequence ID" value="MBL7256221.1"/>
    <property type="molecule type" value="Genomic_DNA"/>
</dbReference>
<protein>
    <recommendedName>
        <fullName evidence="3">GNAT family N-acetyltransferase</fullName>
    </recommendedName>
</protein>
<name>A0ABS1VP14_9ACTN</name>
<evidence type="ECO:0000313" key="2">
    <source>
        <dbReference type="Proteomes" id="UP000598996"/>
    </source>
</evidence>
<accession>A0ABS1VP14</accession>
<gene>
    <name evidence="1" type="ORF">JKJ07_18140</name>
</gene>
<evidence type="ECO:0000313" key="1">
    <source>
        <dbReference type="EMBL" id="MBL7256221.1"/>
    </source>
</evidence>